<evidence type="ECO:0000313" key="1">
    <source>
        <dbReference type="EMBL" id="KAJ2808647.1"/>
    </source>
</evidence>
<dbReference type="Gene3D" id="1.10.150.240">
    <property type="entry name" value="Putative phosphatase, domain 2"/>
    <property type="match status" value="1"/>
</dbReference>
<name>A0A9W8HYC1_9FUNG</name>
<dbReference type="InterPro" id="IPR006439">
    <property type="entry name" value="HAD-SF_hydro_IA"/>
</dbReference>
<dbReference type="GO" id="GO:0050308">
    <property type="term" value="F:sugar-phosphatase activity"/>
    <property type="evidence" value="ECO:0007669"/>
    <property type="project" value="TreeGrafter"/>
</dbReference>
<comment type="caution">
    <text evidence="1">The sequence shown here is derived from an EMBL/GenBank/DDBJ whole genome shotgun (WGS) entry which is preliminary data.</text>
</comment>
<reference evidence="1" key="1">
    <citation type="submission" date="2022-07" db="EMBL/GenBank/DDBJ databases">
        <title>Phylogenomic reconstructions and comparative analyses of Kickxellomycotina fungi.</title>
        <authorList>
            <person name="Reynolds N.K."/>
            <person name="Stajich J.E."/>
            <person name="Barry K."/>
            <person name="Grigoriev I.V."/>
            <person name="Crous P."/>
            <person name="Smith M.E."/>
        </authorList>
    </citation>
    <scope>NUCLEOTIDE SEQUENCE</scope>
    <source>
        <strain evidence="1">NRRL 1565</strain>
    </source>
</reference>
<dbReference type="InterPro" id="IPR036412">
    <property type="entry name" value="HAD-like_sf"/>
</dbReference>
<dbReference type="Pfam" id="PF13419">
    <property type="entry name" value="HAD_2"/>
    <property type="match status" value="1"/>
</dbReference>
<dbReference type="AlphaFoldDB" id="A0A9W8HYC1"/>
<sequence length="205" mass="21630">MDGTLVDTTACVEKAWRAIGAKHGVDVDQLIKNVHGRPTLDTVKEFFPNTCHTSEFAKAFELNLVNVTEGVHGVPGVHEAVAAVDKNKWAVVTAASKMWAQTRIGQVGLPLPKTLIAAEDVTNGKPNPEGYLRGASALGQEPKNVVIFEDAVNGVKAGVASGATVIAVLTSTSRSDLVAAGAHHIVDDFTKINIVDHGDHINLTI</sequence>
<organism evidence="1 2">
    <name type="scientific">Coemansia guatemalensis</name>
    <dbReference type="NCBI Taxonomy" id="2761395"/>
    <lineage>
        <taxon>Eukaryota</taxon>
        <taxon>Fungi</taxon>
        <taxon>Fungi incertae sedis</taxon>
        <taxon>Zoopagomycota</taxon>
        <taxon>Kickxellomycotina</taxon>
        <taxon>Kickxellomycetes</taxon>
        <taxon>Kickxellales</taxon>
        <taxon>Kickxellaceae</taxon>
        <taxon>Coemansia</taxon>
    </lineage>
</organism>
<dbReference type="InterPro" id="IPR023198">
    <property type="entry name" value="PGP-like_dom2"/>
</dbReference>
<evidence type="ECO:0000313" key="2">
    <source>
        <dbReference type="Proteomes" id="UP001140094"/>
    </source>
</evidence>
<dbReference type="Proteomes" id="UP001140094">
    <property type="component" value="Unassembled WGS sequence"/>
</dbReference>
<keyword evidence="2" id="KW-1185">Reference proteome</keyword>
<accession>A0A9W8HYC1</accession>
<dbReference type="InterPro" id="IPR023214">
    <property type="entry name" value="HAD_sf"/>
</dbReference>
<dbReference type="InterPro" id="IPR041492">
    <property type="entry name" value="HAD_2"/>
</dbReference>
<proteinExistence type="predicted"/>
<dbReference type="PANTHER" id="PTHR43481">
    <property type="entry name" value="FRUCTOSE-1-PHOSPHATE PHOSPHATASE"/>
    <property type="match status" value="1"/>
</dbReference>
<dbReference type="OrthoDB" id="40579at2759"/>
<dbReference type="InterPro" id="IPR051806">
    <property type="entry name" value="HAD-like_SPP"/>
</dbReference>
<dbReference type="SUPFAM" id="SSF56784">
    <property type="entry name" value="HAD-like"/>
    <property type="match status" value="1"/>
</dbReference>
<dbReference type="NCBIfam" id="TIGR01509">
    <property type="entry name" value="HAD-SF-IA-v3"/>
    <property type="match status" value="1"/>
</dbReference>
<protein>
    <submittedName>
        <fullName evidence="1">Uncharacterized protein</fullName>
    </submittedName>
</protein>
<gene>
    <name evidence="1" type="ORF">H4R20_000740</name>
</gene>
<dbReference type="PANTHER" id="PTHR43481:SF4">
    <property type="entry name" value="GLYCEROL-1-PHOSPHATE PHOSPHOHYDROLASE 1-RELATED"/>
    <property type="match status" value="1"/>
</dbReference>
<dbReference type="EMBL" id="JANBUO010000032">
    <property type="protein sequence ID" value="KAJ2808647.1"/>
    <property type="molecule type" value="Genomic_DNA"/>
</dbReference>
<dbReference type="Gene3D" id="3.40.50.1000">
    <property type="entry name" value="HAD superfamily/HAD-like"/>
    <property type="match status" value="1"/>
</dbReference>